<sequence length="177" mass="19270">MADESTQELREELDLMRASVEDLEKLRKELGQFLVPHVSHSNDLDTAIAEQLIVMSNELPTTHRQKGVAMVEPNTTSPRSQPPMQLPATPDPEHPRGTAMAESEVMSPRPQPAQLPITPVSDMHDDTAMIEPQDATPNAEHSASNQGHASHSEQLPAAPVTARVSRGPDSSTDNPRP</sequence>
<evidence type="ECO:0000313" key="2">
    <source>
        <dbReference type="Proteomes" id="UP000830768"/>
    </source>
</evidence>
<reference evidence="1" key="1">
    <citation type="submission" date="2021-11" db="EMBL/GenBank/DDBJ databases">
        <title>Fusarium solani-melongenae Genome sequencing and assembly.</title>
        <authorList>
            <person name="Xie S."/>
            <person name="Huang L."/>
            <person name="Zhang X."/>
        </authorList>
    </citation>
    <scope>NUCLEOTIDE SEQUENCE</scope>
    <source>
        <strain evidence="1">CRI 24-3</strain>
    </source>
</reference>
<accession>A0ACD3YP74</accession>
<gene>
    <name evidence="1" type="ORF">LCI18_001692</name>
</gene>
<dbReference type="EMBL" id="CP090031">
    <property type="protein sequence ID" value="UPK90757.1"/>
    <property type="molecule type" value="Genomic_DNA"/>
</dbReference>
<dbReference type="Proteomes" id="UP000830768">
    <property type="component" value="Chromosome 2"/>
</dbReference>
<proteinExistence type="predicted"/>
<protein>
    <submittedName>
        <fullName evidence="1">Uncharacterized protein</fullName>
    </submittedName>
</protein>
<keyword evidence="2" id="KW-1185">Reference proteome</keyword>
<name>A0ACD3YP74_FUSSC</name>
<evidence type="ECO:0000313" key="1">
    <source>
        <dbReference type="EMBL" id="UPK90757.1"/>
    </source>
</evidence>
<organism evidence="1 2">
    <name type="scientific">Fusarium solani subsp. cucurbitae</name>
    <name type="common">Neocosmosporum cucurbitae</name>
    <dbReference type="NCBI Taxonomy" id="2747967"/>
    <lineage>
        <taxon>Eukaryota</taxon>
        <taxon>Fungi</taxon>
        <taxon>Dikarya</taxon>
        <taxon>Ascomycota</taxon>
        <taxon>Pezizomycotina</taxon>
        <taxon>Sordariomycetes</taxon>
        <taxon>Hypocreomycetidae</taxon>
        <taxon>Hypocreales</taxon>
        <taxon>Nectriaceae</taxon>
        <taxon>Fusarium</taxon>
        <taxon>Fusarium solani species complex</taxon>
    </lineage>
</organism>